<protein>
    <submittedName>
        <fullName evidence="9">M3 family metallopeptidase</fullName>
    </submittedName>
</protein>
<proteinExistence type="inferred from homology"/>
<dbReference type="Gene3D" id="1.10.1370.10">
    <property type="entry name" value="Neurolysin, domain 3"/>
    <property type="match status" value="1"/>
</dbReference>
<reference evidence="9 10" key="2">
    <citation type="submission" date="2020-08" db="EMBL/GenBank/DDBJ databases">
        <title>Adhaeribacter dokdonensis sp. nov., isolated from the rhizosphere of Elymus tsukushiensis, a plant native to the Dokdo Islands, Republic of Korea.</title>
        <authorList>
            <person name="Ghim S.Y."/>
        </authorList>
    </citation>
    <scope>NUCLEOTIDE SEQUENCE [LARGE SCALE GENOMIC DNA]</scope>
    <source>
        <strain evidence="9 10">KUDC8001</strain>
    </source>
</reference>
<evidence type="ECO:0000256" key="1">
    <source>
        <dbReference type="ARBA" id="ARBA00006040"/>
    </source>
</evidence>
<dbReference type="Gene3D" id="1.20.1050.40">
    <property type="entry name" value="Endopeptidase. Chain P, domain 1"/>
    <property type="match status" value="1"/>
</dbReference>
<dbReference type="PANTHER" id="PTHR43660">
    <property type="entry name" value="DIPEPTIDYL CARBOXYPEPTIDASE"/>
    <property type="match status" value="1"/>
</dbReference>
<dbReference type="RefSeq" id="WP_182416102.1">
    <property type="nucleotide sequence ID" value="NZ_CP055153.1"/>
</dbReference>
<dbReference type="InterPro" id="IPR024077">
    <property type="entry name" value="Neurolysin/TOP_dom2"/>
</dbReference>
<dbReference type="GO" id="GO:0004222">
    <property type="term" value="F:metalloendopeptidase activity"/>
    <property type="evidence" value="ECO:0007669"/>
    <property type="project" value="InterPro"/>
</dbReference>
<dbReference type="Pfam" id="PF01432">
    <property type="entry name" value="Peptidase_M3"/>
    <property type="match status" value="1"/>
</dbReference>
<evidence type="ECO:0000259" key="8">
    <source>
        <dbReference type="Pfam" id="PF01432"/>
    </source>
</evidence>
<dbReference type="GO" id="GO:0046872">
    <property type="term" value="F:metal ion binding"/>
    <property type="evidence" value="ECO:0007669"/>
    <property type="project" value="UniProtKB-UniRule"/>
</dbReference>
<feature type="domain" description="Peptidase M3A/M3B catalytic" evidence="8">
    <location>
        <begin position="226"/>
        <end position="674"/>
    </location>
</feature>
<evidence type="ECO:0000313" key="9">
    <source>
        <dbReference type="EMBL" id="QMU28921.1"/>
    </source>
</evidence>
<dbReference type="InterPro" id="IPR001567">
    <property type="entry name" value="Pept_M3A_M3B_dom"/>
</dbReference>
<accession>A0A7L7L7V4</accession>
<evidence type="ECO:0000256" key="4">
    <source>
        <dbReference type="ARBA" id="ARBA00022801"/>
    </source>
</evidence>
<keyword evidence="4 7" id="KW-0378">Hydrolase</keyword>
<keyword evidence="3 7" id="KW-0479">Metal-binding</keyword>
<keyword evidence="6 7" id="KW-0482">Metalloprotease</keyword>
<sequence length="678" mass="77598">MNPLLNHFATPFNTAPFSSINIEHYLPAIEQAIQTGKQEIQQITTNPAPATFENTIVALERSGELLDRISSIFFNLNAAETNSELQQLAKQISPMLAAYGNDIILDEELFRRINQVYESKNQLTLNAEEATLLDKTYKSFIRNGANLSENEKSSLREIDNQLSRLSLEFGENVLHETNQFSLEVTNPEDLKGLPESVREASAQAALEAGKENSWLFTLHLPSYIPFMMYAGNRQLRRQLYQAYATRGCQNNDYDNQTVVLDIVKLRQERAQLLGFETHAHFVLQERMAENPDKVQHFLQDLLIHAKPVAKQEVEELTTYAKQINGPEELQRWDLSFYSEKLKKEKFTIDDEILKPYFQLEKVIEGVFAVSNKLYGLVYKENTEIETYHPDVKVYEVEDEEGRHVGIFYCDFFPRPGKRNGAWMTSYRSQQKVNGSDQRPHVAIVCNFTKPTSSKPALLTFNEVRTLFHEFGHALHGLLANSTYSSLSGTHVYWDFVELPSQVFENWTTEKESLDLFARHYQTGEPIPDDLIQRIKDSTNFMSGYATLRQIGLARLDLAWHTTQANTVEDVFTFENKTLAETEIFTFVPGANTSCSFSHIFQGGYSSGYYSYKWAEVLDADAFEFFQEKGVFNKQTATLFKQHILSAGGSEPPMILYKRFRGKEPSPMALLKRNGLLKV</sequence>
<gene>
    <name evidence="9" type="ORF">HUW48_13120</name>
</gene>
<dbReference type="FunFam" id="3.40.390.10:FF:000009">
    <property type="entry name" value="Oligopeptidase A"/>
    <property type="match status" value="1"/>
</dbReference>
<keyword evidence="5 7" id="KW-0862">Zinc</keyword>
<evidence type="ECO:0000256" key="2">
    <source>
        <dbReference type="ARBA" id="ARBA00022670"/>
    </source>
</evidence>
<reference evidence="9 10" key="1">
    <citation type="submission" date="2020-06" db="EMBL/GenBank/DDBJ databases">
        <authorList>
            <person name="Hwang Y.J."/>
        </authorList>
    </citation>
    <scope>NUCLEOTIDE SEQUENCE [LARGE SCALE GENOMIC DNA]</scope>
    <source>
        <strain evidence="9 10">KUDC8001</strain>
    </source>
</reference>
<dbReference type="SUPFAM" id="SSF55486">
    <property type="entry name" value="Metalloproteases ('zincins'), catalytic domain"/>
    <property type="match status" value="1"/>
</dbReference>
<dbReference type="CDD" id="cd06456">
    <property type="entry name" value="M3A_DCP"/>
    <property type="match status" value="1"/>
</dbReference>
<comment type="cofactor">
    <cofactor evidence="7">
        <name>Zn(2+)</name>
        <dbReference type="ChEBI" id="CHEBI:29105"/>
    </cofactor>
    <text evidence="7">Binds 1 zinc ion.</text>
</comment>
<evidence type="ECO:0000256" key="5">
    <source>
        <dbReference type="ARBA" id="ARBA00022833"/>
    </source>
</evidence>
<organism evidence="9 10">
    <name type="scientific">Adhaeribacter radiodurans</name>
    <dbReference type="NCBI Taxonomy" id="2745197"/>
    <lineage>
        <taxon>Bacteria</taxon>
        <taxon>Pseudomonadati</taxon>
        <taxon>Bacteroidota</taxon>
        <taxon>Cytophagia</taxon>
        <taxon>Cytophagales</taxon>
        <taxon>Hymenobacteraceae</taxon>
        <taxon>Adhaeribacter</taxon>
    </lineage>
</organism>
<dbReference type="GO" id="GO:0004180">
    <property type="term" value="F:carboxypeptidase activity"/>
    <property type="evidence" value="ECO:0007669"/>
    <property type="project" value="TreeGrafter"/>
</dbReference>
<dbReference type="InterPro" id="IPR045090">
    <property type="entry name" value="Pept_M3A_M3B"/>
</dbReference>
<comment type="similarity">
    <text evidence="1 7">Belongs to the peptidase M3 family.</text>
</comment>
<evidence type="ECO:0000256" key="7">
    <source>
        <dbReference type="RuleBase" id="RU003435"/>
    </source>
</evidence>
<dbReference type="AlphaFoldDB" id="A0A7L7L7V4"/>
<name>A0A7L7L7V4_9BACT</name>
<dbReference type="GO" id="GO:0005829">
    <property type="term" value="C:cytosol"/>
    <property type="evidence" value="ECO:0007669"/>
    <property type="project" value="TreeGrafter"/>
</dbReference>
<dbReference type="PANTHER" id="PTHR43660:SF1">
    <property type="entry name" value="DIPEPTIDYL CARBOXYPEPTIDASE"/>
    <property type="match status" value="1"/>
</dbReference>
<evidence type="ECO:0000256" key="6">
    <source>
        <dbReference type="ARBA" id="ARBA00023049"/>
    </source>
</evidence>
<dbReference type="GO" id="GO:0006508">
    <property type="term" value="P:proteolysis"/>
    <property type="evidence" value="ECO:0007669"/>
    <property type="project" value="UniProtKB-KW"/>
</dbReference>
<dbReference type="EMBL" id="CP055153">
    <property type="protein sequence ID" value="QMU28921.1"/>
    <property type="molecule type" value="Genomic_DNA"/>
</dbReference>
<keyword evidence="10" id="KW-1185">Reference proteome</keyword>
<dbReference type="KEGG" id="add:HUW48_13120"/>
<dbReference type="InterPro" id="IPR034005">
    <property type="entry name" value="M3A_DCP"/>
</dbReference>
<dbReference type="InterPro" id="IPR024079">
    <property type="entry name" value="MetalloPept_cat_dom_sf"/>
</dbReference>
<evidence type="ECO:0000313" key="10">
    <source>
        <dbReference type="Proteomes" id="UP000514509"/>
    </source>
</evidence>
<dbReference type="Proteomes" id="UP000514509">
    <property type="component" value="Chromosome"/>
</dbReference>
<dbReference type="Gene3D" id="3.40.390.10">
    <property type="entry name" value="Collagenase (Catalytic Domain)"/>
    <property type="match status" value="1"/>
</dbReference>
<keyword evidence="2 7" id="KW-0645">Protease</keyword>
<evidence type="ECO:0000256" key="3">
    <source>
        <dbReference type="ARBA" id="ARBA00022723"/>
    </source>
</evidence>
<dbReference type="InterPro" id="IPR024080">
    <property type="entry name" value="Neurolysin/TOP_N"/>
</dbReference>